<dbReference type="GO" id="GO:0004791">
    <property type="term" value="F:thioredoxin-disulfide reductase (NADPH) activity"/>
    <property type="evidence" value="ECO:0007669"/>
    <property type="project" value="UniProtKB-EC"/>
</dbReference>
<evidence type="ECO:0000256" key="5">
    <source>
        <dbReference type="ARBA" id="ARBA00023002"/>
    </source>
</evidence>
<keyword evidence="5 6" id="KW-0560">Oxidoreductase</keyword>
<comment type="subunit">
    <text evidence="6">Homodimer.</text>
</comment>
<dbReference type="InterPro" id="IPR008255">
    <property type="entry name" value="Pyr_nucl-diS_OxRdtase_2_AS"/>
</dbReference>
<dbReference type="EMBL" id="JAHOPB010000002">
    <property type="protein sequence ID" value="MBU8875928.1"/>
    <property type="molecule type" value="Genomic_DNA"/>
</dbReference>
<evidence type="ECO:0000256" key="2">
    <source>
        <dbReference type="ARBA" id="ARBA00018719"/>
    </source>
</evidence>
<accession>A0ABS6IRS4</accession>
<evidence type="ECO:0000313" key="9">
    <source>
        <dbReference type="EMBL" id="MBU8875928.1"/>
    </source>
</evidence>
<comment type="caution">
    <text evidence="9">The sequence shown here is derived from an EMBL/GenBank/DDBJ whole genome shotgun (WGS) entry which is preliminary data.</text>
</comment>
<sequence>MAATHRSKVMILGSGPAGYTAAIYAARASLKPMLVQGIQPGGQLTITTDVENYPGFADVIQGPWLMEQMQKQAEHVGTQLFFDTIVDVDLTRRPFVCLGDSGDRYEADSLIIATGATARWLGIPSEETFRGGGVSACATCDGFFFRGKDVVVVGGGNTAVEEALYLTHHASKVTLVHRRDSFRAEKILQDRLFKNPKVSVIWDHVVDEVLGEKTPAPIVTGARLRNVKTGAVQDIKTDGFFVAIGHSPNTELFKGKLDMDGEGYLITKPDSTATNIEGVYAAGDVQDKVFRQAVTAAGTGCMAALEAEKWLAAQEARPAQAAE</sequence>
<keyword evidence="10" id="KW-1185">Reference proteome</keyword>
<dbReference type="NCBIfam" id="TIGR01292">
    <property type="entry name" value="TRX_reduct"/>
    <property type="match status" value="1"/>
</dbReference>
<comment type="catalytic activity">
    <reaction evidence="6">
        <text>[thioredoxin]-dithiol + NADP(+) = [thioredoxin]-disulfide + NADPH + H(+)</text>
        <dbReference type="Rhea" id="RHEA:20345"/>
        <dbReference type="Rhea" id="RHEA-COMP:10698"/>
        <dbReference type="Rhea" id="RHEA-COMP:10700"/>
        <dbReference type="ChEBI" id="CHEBI:15378"/>
        <dbReference type="ChEBI" id="CHEBI:29950"/>
        <dbReference type="ChEBI" id="CHEBI:50058"/>
        <dbReference type="ChEBI" id="CHEBI:57783"/>
        <dbReference type="ChEBI" id="CHEBI:58349"/>
        <dbReference type="EC" id="1.8.1.9"/>
    </reaction>
</comment>
<evidence type="ECO:0000313" key="10">
    <source>
        <dbReference type="Proteomes" id="UP000727907"/>
    </source>
</evidence>
<dbReference type="EC" id="1.8.1.9" evidence="6"/>
<gene>
    <name evidence="9" type="primary">trxB</name>
    <name evidence="9" type="ORF">KQ910_19305</name>
</gene>
<dbReference type="Pfam" id="PF07992">
    <property type="entry name" value="Pyr_redox_2"/>
    <property type="match status" value="1"/>
</dbReference>
<dbReference type="Proteomes" id="UP000727907">
    <property type="component" value="Unassembled WGS sequence"/>
</dbReference>
<reference evidence="9 10" key="1">
    <citation type="submission" date="2021-06" db="EMBL/GenBank/DDBJ databases">
        <authorList>
            <person name="Lee D.H."/>
        </authorList>
    </citation>
    <scope>NUCLEOTIDE SEQUENCE [LARGE SCALE GENOMIC DNA]</scope>
    <source>
        <strain evidence="9 10">MMS21-HV4-11</strain>
    </source>
</reference>
<dbReference type="InterPro" id="IPR005982">
    <property type="entry name" value="Thioredox_Rdtase"/>
</dbReference>
<keyword evidence="3 6" id="KW-0285">Flavoprotein</keyword>
<evidence type="ECO:0000256" key="1">
    <source>
        <dbReference type="ARBA" id="ARBA00009333"/>
    </source>
</evidence>
<evidence type="ECO:0000256" key="4">
    <source>
        <dbReference type="ARBA" id="ARBA00022827"/>
    </source>
</evidence>
<protein>
    <recommendedName>
        <fullName evidence="2 6">Thioredoxin reductase</fullName>
        <ecNumber evidence="6">1.8.1.9</ecNumber>
    </recommendedName>
</protein>
<evidence type="ECO:0000256" key="6">
    <source>
        <dbReference type="RuleBase" id="RU003880"/>
    </source>
</evidence>
<comment type="cofactor">
    <cofactor evidence="7">
        <name>FAD</name>
        <dbReference type="ChEBI" id="CHEBI:57692"/>
    </cofactor>
    <text evidence="7">Binds 1 FAD per subunit.</text>
</comment>
<comment type="similarity">
    <text evidence="1 6">Belongs to the class-II pyridine nucleotide-disulfide oxidoreductase family.</text>
</comment>
<dbReference type="InterPro" id="IPR023753">
    <property type="entry name" value="FAD/NAD-binding_dom"/>
</dbReference>
<dbReference type="RefSeq" id="WP_216964334.1">
    <property type="nucleotide sequence ID" value="NZ_JAHOPB010000002.1"/>
</dbReference>
<keyword evidence="4 6" id="KW-0274">FAD</keyword>
<feature type="domain" description="FAD/NAD(P)-binding" evidence="8">
    <location>
        <begin position="8"/>
        <end position="300"/>
    </location>
</feature>
<dbReference type="PROSITE" id="PS00573">
    <property type="entry name" value="PYRIDINE_REDOX_2"/>
    <property type="match status" value="1"/>
</dbReference>
<name>A0ABS6IRS4_9HYPH</name>
<organism evidence="9 10">
    <name type="scientific">Reyranella humidisoli</name>
    <dbReference type="NCBI Taxonomy" id="2849149"/>
    <lineage>
        <taxon>Bacteria</taxon>
        <taxon>Pseudomonadati</taxon>
        <taxon>Pseudomonadota</taxon>
        <taxon>Alphaproteobacteria</taxon>
        <taxon>Hyphomicrobiales</taxon>
        <taxon>Reyranellaceae</taxon>
        <taxon>Reyranella</taxon>
    </lineage>
</organism>
<evidence type="ECO:0000259" key="8">
    <source>
        <dbReference type="Pfam" id="PF07992"/>
    </source>
</evidence>
<keyword evidence="6" id="KW-0676">Redox-active center</keyword>
<proteinExistence type="inferred from homology"/>
<dbReference type="InterPro" id="IPR050097">
    <property type="entry name" value="Ferredoxin-NADP_redctase_2"/>
</dbReference>
<keyword evidence="7" id="KW-0521">NADP</keyword>
<evidence type="ECO:0000256" key="7">
    <source>
        <dbReference type="RuleBase" id="RU003881"/>
    </source>
</evidence>
<evidence type="ECO:0000256" key="3">
    <source>
        <dbReference type="ARBA" id="ARBA00022630"/>
    </source>
</evidence>
<dbReference type="PANTHER" id="PTHR48105">
    <property type="entry name" value="THIOREDOXIN REDUCTASE 1-RELATED-RELATED"/>
    <property type="match status" value="1"/>
</dbReference>